<dbReference type="Proteomes" id="UP000027093">
    <property type="component" value="Chromosome"/>
</dbReference>
<dbReference type="KEGG" id="nvn:NVIE_010260"/>
<sequence>MRIDPPFDKQLTDWYEHSTFKLRRSAQEMQILIDEEEKKKKNNQGDSFRLLVYQILKNDRLWMAHLYEEMHLVLLMANILSVVVSQLPDKKVLEKFKTQQRELIENVQKNRSMDEYGKKFDTWLERALKDQQKEDVI</sequence>
<dbReference type="EMBL" id="CP007536">
    <property type="protein sequence ID" value="AIC15252.1"/>
    <property type="molecule type" value="Genomic_DNA"/>
</dbReference>
<name>A0A060HPY0_9ARCH</name>
<evidence type="ECO:0000313" key="2">
    <source>
        <dbReference type="Proteomes" id="UP000027093"/>
    </source>
</evidence>
<accession>A0A060HPY0</accession>
<dbReference type="AlphaFoldDB" id="A0A060HPY0"/>
<proteinExistence type="predicted"/>
<organism evidence="1 2">
    <name type="scientific">Nitrososphaera viennensis EN76</name>
    <dbReference type="NCBI Taxonomy" id="926571"/>
    <lineage>
        <taxon>Archaea</taxon>
        <taxon>Nitrososphaerota</taxon>
        <taxon>Nitrososphaeria</taxon>
        <taxon>Nitrososphaerales</taxon>
        <taxon>Nitrososphaeraceae</taxon>
        <taxon>Nitrososphaera</taxon>
    </lineage>
</organism>
<dbReference type="HOGENOM" id="CLU_1860766_0_0_2"/>
<dbReference type="RefSeq" id="WP_075054305.1">
    <property type="nucleotide sequence ID" value="NZ_CP007536.1"/>
</dbReference>
<dbReference type="STRING" id="926571.NVIE_010260"/>
<reference evidence="1 2" key="1">
    <citation type="journal article" date="2014" name="Int. J. Syst. Evol. Microbiol.">
        <title>Nitrososphaera viennensis gen. nov., sp. nov., an aerobic and mesophilic, ammonia-oxidizing archaeon from soil and a member of the archaeal phylum Thaumarchaeota.</title>
        <authorList>
            <person name="Stieglmeier M."/>
            <person name="Klingl A."/>
            <person name="Alves R.J."/>
            <person name="Rittmann S.K."/>
            <person name="Melcher M."/>
            <person name="Leisch N."/>
            <person name="Schleper C."/>
        </authorList>
    </citation>
    <scope>NUCLEOTIDE SEQUENCE [LARGE SCALE GENOMIC DNA]</scope>
    <source>
        <strain evidence="1">EN76</strain>
    </source>
</reference>
<evidence type="ECO:0000313" key="1">
    <source>
        <dbReference type="EMBL" id="AIC15252.1"/>
    </source>
</evidence>
<protein>
    <submittedName>
        <fullName evidence="1">Uncharacterized protein</fullName>
    </submittedName>
</protein>
<gene>
    <name evidence="1" type="ORF">NVIE_010260</name>
</gene>
<dbReference type="GeneID" id="74946289"/>
<keyword evidence="2" id="KW-1185">Reference proteome</keyword>